<dbReference type="RefSeq" id="WP_096601124.1">
    <property type="nucleotide sequence ID" value="NZ_OBEN01000002.1"/>
</dbReference>
<dbReference type="AlphaFoldDB" id="A0A285P070"/>
<dbReference type="PROSITE" id="PS50106">
    <property type="entry name" value="PDZ"/>
    <property type="match status" value="1"/>
</dbReference>
<accession>A0A285P070</accession>
<dbReference type="Pfam" id="PF22694">
    <property type="entry name" value="CtpB_N-like"/>
    <property type="match status" value="1"/>
</dbReference>
<dbReference type="EMBL" id="OBEN01000002">
    <property type="protein sequence ID" value="SNZ13281.1"/>
    <property type="molecule type" value="Genomic_DNA"/>
</dbReference>
<dbReference type="GO" id="GO:0007165">
    <property type="term" value="P:signal transduction"/>
    <property type="evidence" value="ECO:0007669"/>
    <property type="project" value="TreeGrafter"/>
</dbReference>
<reference evidence="8" key="1">
    <citation type="submission" date="2017-09" db="EMBL/GenBank/DDBJ databases">
        <authorList>
            <person name="Varghese N."/>
            <person name="Submissions S."/>
        </authorList>
    </citation>
    <scope>NUCLEOTIDE SEQUENCE [LARGE SCALE GENOMIC DNA]</scope>
    <source>
        <strain evidence="8">DSM 2913</strain>
    </source>
</reference>
<feature type="domain" description="PDZ" evidence="6">
    <location>
        <begin position="86"/>
        <end position="154"/>
    </location>
</feature>
<dbReference type="CDD" id="cd06782">
    <property type="entry name" value="cpPDZ_CPP-like"/>
    <property type="match status" value="1"/>
</dbReference>
<evidence type="ECO:0000259" key="6">
    <source>
        <dbReference type="PROSITE" id="PS50106"/>
    </source>
</evidence>
<dbReference type="Pfam" id="PF03572">
    <property type="entry name" value="Peptidase_S41"/>
    <property type="match status" value="1"/>
</dbReference>
<dbReference type="InterPro" id="IPR001478">
    <property type="entry name" value="PDZ"/>
</dbReference>
<dbReference type="InterPro" id="IPR005151">
    <property type="entry name" value="Tail-specific_protease"/>
</dbReference>
<dbReference type="FunFam" id="2.30.42.10:FF:000063">
    <property type="entry name" value="Peptidase, S41 family"/>
    <property type="match status" value="1"/>
</dbReference>
<comment type="similarity">
    <text evidence="1 5">Belongs to the peptidase S41A family.</text>
</comment>
<dbReference type="SUPFAM" id="SSF50156">
    <property type="entry name" value="PDZ domain-like"/>
    <property type="match status" value="1"/>
</dbReference>
<dbReference type="SMART" id="SM00245">
    <property type="entry name" value="TSPc"/>
    <property type="match status" value="1"/>
</dbReference>
<dbReference type="CDD" id="cd07560">
    <property type="entry name" value="Peptidase_S41_CPP"/>
    <property type="match status" value="1"/>
</dbReference>
<evidence type="ECO:0000256" key="2">
    <source>
        <dbReference type="ARBA" id="ARBA00022670"/>
    </source>
</evidence>
<proteinExistence type="inferred from homology"/>
<dbReference type="InterPro" id="IPR004447">
    <property type="entry name" value="Peptidase_S41A"/>
</dbReference>
<dbReference type="Gene3D" id="3.30.750.44">
    <property type="match status" value="1"/>
</dbReference>
<evidence type="ECO:0000256" key="1">
    <source>
        <dbReference type="ARBA" id="ARBA00009179"/>
    </source>
</evidence>
<dbReference type="FunFam" id="3.90.226.10:FF:000029">
    <property type="entry name" value="Peptidase, S41 family"/>
    <property type="match status" value="1"/>
</dbReference>
<dbReference type="SMART" id="SM00228">
    <property type="entry name" value="PDZ"/>
    <property type="match status" value="1"/>
</dbReference>
<dbReference type="Gene3D" id="2.30.42.10">
    <property type="match status" value="1"/>
</dbReference>
<dbReference type="PANTHER" id="PTHR32060:SF30">
    <property type="entry name" value="CARBOXY-TERMINAL PROCESSING PROTEASE CTPA"/>
    <property type="match status" value="1"/>
</dbReference>
<evidence type="ECO:0000313" key="8">
    <source>
        <dbReference type="Proteomes" id="UP000218627"/>
    </source>
</evidence>
<evidence type="ECO:0000256" key="4">
    <source>
        <dbReference type="ARBA" id="ARBA00022825"/>
    </source>
</evidence>
<evidence type="ECO:0000256" key="3">
    <source>
        <dbReference type="ARBA" id="ARBA00022801"/>
    </source>
</evidence>
<dbReference type="GO" id="GO:0004175">
    <property type="term" value="F:endopeptidase activity"/>
    <property type="evidence" value="ECO:0007669"/>
    <property type="project" value="TreeGrafter"/>
</dbReference>
<dbReference type="InterPro" id="IPR041489">
    <property type="entry name" value="PDZ_6"/>
</dbReference>
<dbReference type="InterPro" id="IPR055210">
    <property type="entry name" value="CtpA/B_N"/>
</dbReference>
<keyword evidence="3 5" id="KW-0378">Hydrolase</keyword>
<protein>
    <submittedName>
        <fullName evidence="7">Carboxyl-terminal processing protease</fullName>
    </submittedName>
</protein>
<dbReference type="Proteomes" id="UP000218627">
    <property type="component" value="Unassembled WGS sequence"/>
</dbReference>
<organism evidence="7 8">
    <name type="scientific">Hydrogenobacter hydrogenophilus</name>
    <dbReference type="NCBI Taxonomy" id="35835"/>
    <lineage>
        <taxon>Bacteria</taxon>
        <taxon>Pseudomonadati</taxon>
        <taxon>Aquificota</taxon>
        <taxon>Aquificia</taxon>
        <taxon>Aquificales</taxon>
        <taxon>Aquificaceae</taxon>
        <taxon>Hydrogenobacter</taxon>
    </lineage>
</organism>
<gene>
    <name evidence="7" type="ORF">SAMN06265353_0685</name>
</gene>
<name>A0A285P070_9AQUI</name>
<evidence type="ECO:0000313" key="7">
    <source>
        <dbReference type="EMBL" id="SNZ13281.1"/>
    </source>
</evidence>
<dbReference type="SUPFAM" id="SSF52096">
    <property type="entry name" value="ClpP/crotonase"/>
    <property type="match status" value="1"/>
</dbReference>
<dbReference type="NCBIfam" id="TIGR00225">
    <property type="entry name" value="prc"/>
    <property type="match status" value="1"/>
</dbReference>
<dbReference type="PANTHER" id="PTHR32060">
    <property type="entry name" value="TAIL-SPECIFIC PROTEASE"/>
    <property type="match status" value="1"/>
</dbReference>
<evidence type="ECO:0000256" key="5">
    <source>
        <dbReference type="RuleBase" id="RU004404"/>
    </source>
</evidence>
<dbReference type="Gene3D" id="3.90.226.10">
    <property type="entry name" value="2-enoyl-CoA Hydratase, Chain A, domain 1"/>
    <property type="match status" value="1"/>
</dbReference>
<dbReference type="InterPro" id="IPR029045">
    <property type="entry name" value="ClpP/crotonase-like_dom_sf"/>
</dbReference>
<dbReference type="InterPro" id="IPR036034">
    <property type="entry name" value="PDZ_sf"/>
</dbReference>
<keyword evidence="2 5" id="KW-0645">Protease</keyword>
<dbReference type="GO" id="GO:0006508">
    <property type="term" value="P:proteolysis"/>
    <property type="evidence" value="ECO:0007669"/>
    <property type="project" value="UniProtKB-KW"/>
</dbReference>
<dbReference type="Pfam" id="PF17820">
    <property type="entry name" value="PDZ_6"/>
    <property type="match status" value="1"/>
</dbReference>
<dbReference type="GO" id="GO:0030288">
    <property type="term" value="C:outer membrane-bounded periplasmic space"/>
    <property type="evidence" value="ECO:0007669"/>
    <property type="project" value="TreeGrafter"/>
</dbReference>
<dbReference type="OrthoDB" id="9812068at2"/>
<keyword evidence="8" id="KW-1185">Reference proteome</keyword>
<dbReference type="GO" id="GO:0008236">
    <property type="term" value="F:serine-type peptidase activity"/>
    <property type="evidence" value="ECO:0007669"/>
    <property type="project" value="UniProtKB-KW"/>
</dbReference>
<sequence>MKRAKFLGLLFITFSVGFLLGIAGGAPKDRGGEDDYKYFRLFTDVFKVVKENYVENVSTKDLIYGALSGMMKSLDPFSAFFTPEQYREFKEETEGEFGGVGIEISMEKGRPVVVSPIEGTPAYKAGIKPGDIIIEINGEDTSNMMLTDVVQKIRGKPGTKVNLTIIRKGSDKPLKFELERSLIKIESVRWTKIDDVGYIRLVQFNDGAGDQMEKAIKSLLSQNIKGLILDLRNDPGGLLTEAVNVAELFIPEGKLIVYTKSRDGEINKYFSKRKPIVPEDMPLVVLINKGSASASEIVTGALQDYKRAVIVGEKSYGKASVQNIMPLEDGSAIKLTVAYYYTPFGRLIHKKGITPDVQVSMDEKEEEKLQETIRQKRMQGDHQKLILLPELDPQLRKAIEIIHKGQAIKKAA</sequence>
<keyword evidence="4 5" id="KW-0720">Serine protease</keyword>